<feature type="transmembrane region" description="Helical" evidence="8">
    <location>
        <begin position="59"/>
        <end position="83"/>
    </location>
</feature>
<evidence type="ECO:0000256" key="6">
    <source>
        <dbReference type="ARBA" id="ARBA00023170"/>
    </source>
</evidence>
<keyword evidence="4 8" id="KW-1133">Transmembrane helix</keyword>
<evidence type="ECO:0000256" key="5">
    <source>
        <dbReference type="ARBA" id="ARBA00023136"/>
    </source>
</evidence>
<dbReference type="EMBL" id="CAQQ02026257">
    <property type="status" value="NOT_ANNOTATED_CDS"/>
    <property type="molecule type" value="Genomic_DNA"/>
</dbReference>
<evidence type="ECO:0000256" key="3">
    <source>
        <dbReference type="ARBA" id="ARBA00022692"/>
    </source>
</evidence>
<keyword evidence="6" id="KW-0675">Receptor</keyword>
<dbReference type="GO" id="GO:0007635">
    <property type="term" value="P:chemosensory behavior"/>
    <property type="evidence" value="ECO:0007669"/>
    <property type="project" value="TreeGrafter"/>
</dbReference>
<evidence type="ECO:0000256" key="8">
    <source>
        <dbReference type="SAM" id="Phobius"/>
    </source>
</evidence>
<protein>
    <submittedName>
        <fullName evidence="9">Uncharacterized protein</fullName>
    </submittedName>
</protein>
<keyword evidence="5 8" id="KW-0472">Membrane</keyword>
<reference evidence="9" key="2">
    <citation type="submission" date="2015-06" db="UniProtKB">
        <authorList>
            <consortium name="EnsemblMetazoa"/>
        </authorList>
    </citation>
    <scope>IDENTIFICATION</scope>
</reference>
<reference evidence="10" key="1">
    <citation type="submission" date="2013-02" db="EMBL/GenBank/DDBJ databases">
        <authorList>
            <person name="Hughes D."/>
        </authorList>
    </citation>
    <scope>NUCLEOTIDE SEQUENCE</scope>
    <source>
        <strain>Durham</strain>
        <strain evidence="10">NC isolate 2 -- Noor lab</strain>
    </source>
</reference>
<dbReference type="EnsemblMetazoa" id="MESCA007724-RA">
    <property type="protein sequence ID" value="MESCA007724-PA"/>
    <property type="gene ID" value="MESCA007724"/>
</dbReference>
<dbReference type="HOGENOM" id="CLU_1322253_0_0_1"/>
<dbReference type="STRING" id="36166.T1GVD0"/>
<keyword evidence="3 8" id="KW-0812">Transmembrane</keyword>
<keyword evidence="7" id="KW-0807">Transducer</keyword>
<comment type="subcellular location">
    <subcellularLocation>
        <location evidence="1">Cell membrane</location>
        <topology evidence="1">Multi-pass membrane protein</topology>
    </subcellularLocation>
</comment>
<dbReference type="GO" id="GO:0008049">
    <property type="term" value="P:male courtship behavior"/>
    <property type="evidence" value="ECO:0007669"/>
    <property type="project" value="TreeGrafter"/>
</dbReference>
<dbReference type="GO" id="GO:0007165">
    <property type="term" value="P:signal transduction"/>
    <property type="evidence" value="ECO:0007669"/>
    <property type="project" value="UniProtKB-KW"/>
</dbReference>
<dbReference type="PANTHER" id="PTHR21143">
    <property type="entry name" value="INVERTEBRATE GUSTATORY RECEPTOR"/>
    <property type="match status" value="1"/>
</dbReference>
<dbReference type="EMBL" id="CAQQ02026256">
    <property type="status" value="NOT_ANNOTATED_CDS"/>
    <property type="molecule type" value="Genomic_DNA"/>
</dbReference>
<dbReference type="Proteomes" id="UP000015102">
    <property type="component" value="Unassembled WGS sequence"/>
</dbReference>
<evidence type="ECO:0000256" key="2">
    <source>
        <dbReference type="ARBA" id="ARBA00022475"/>
    </source>
</evidence>
<organism evidence="9 10">
    <name type="scientific">Megaselia scalaris</name>
    <name type="common">Humpbacked fly</name>
    <name type="synonym">Phora scalaris</name>
    <dbReference type="NCBI Taxonomy" id="36166"/>
    <lineage>
        <taxon>Eukaryota</taxon>
        <taxon>Metazoa</taxon>
        <taxon>Ecdysozoa</taxon>
        <taxon>Arthropoda</taxon>
        <taxon>Hexapoda</taxon>
        <taxon>Insecta</taxon>
        <taxon>Pterygota</taxon>
        <taxon>Neoptera</taxon>
        <taxon>Endopterygota</taxon>
        <taxon>Diptera</taxon>
        <taxon>Brachycera</taxon>
        <taxon>Muscomorpha</taxon>
        <taxon>Platypezoidea</taxon>
        <taxon>Phoridae</taxon>
        <taxon>Megaseliini</taxon>
        <taxon>Megaselia</taxon>
    </lineage>
</organism>
<evidence type="ECO:0000256" key="4">
    <source>
        <dbReference type="ARBA" id="ARBA00022989"/>
    </source>
</evidence>
<evidence type="ECO:0000256" key="7">
    <source>
        <dbReference type="ARBA" id="ARBA00023224"/>
    </source>
</evidence>
<evidence type="ECO:0000256" key="1">
    <source>
        <dbReference type="ARBA" id="ARBA00004651"/>
    </source>
</evidence>
<keyword evidence="10" id="KW-1185">Reference proteome</keyword>
<evidence type="ECO:0000313" key="9">
    <source>
        <dbReference type="EnsemblMetazoa" id="MESCA007724-PA"/>
    </source>
</evidence>
<dbReference type="AlphaFoldDB" id="T1GVD0"/>
<dbReference type="GO" id="GO:0043025">
    <property type="term" value="C:neuronal cell body"/>
    <property type="evidence" value="ECO:0007669"/>
    <property type="project" value="TreeGrafter"/>
</dbReference>
<evidence type="ECO:0000313" key="10">
    <source>
        <dbReference type="Proteomes" id="UP000015102"/>
    </source>
</evidence>
<dbReference type="PANTHER" id="PTHR21143:SF104">
    <property type="entry name" value="GUSTATORY RECEPTOR 8A-RELATED"/>
    <property type="match status" value="1"/>
</dbReference>
<accession>T1GVD0</accession>
<dbReference type="GO" id="GO:0050909">
    <property type="term" value="P:sensory perception of taste"/>
    <property type="evidence" value="ECO:0007669"/>
    <property type="project" value="InterPro"/>
</dbReference>
<dbReference type="GO" id="GO:0005886">
    <property type="term" value="C:plasma membrane"/>
    <property type="evidence" value="ECO:0007669"/>
    <property type="project" value="UniProtKB-SubCell"/>
</dbReference>
<dbReference type="InterPro" id="IPR013604">
    <property type="entry name" value="7TM_chemorcpt"/>
</dbReference>
<sequence>MILNEVLSEIKLNSEPLPVATVKLFNIKCNQGIGFSRLLIIRELYNNLYKVTSVLNKCFGLSILVSVGNDFLSITSNFYWIFLTFQVSSNSTQDFLRIAGSAVWCIPHLFTVVLLSYLCHLTTQNASLISLNLHKIDIDVGNIHHNAIIAGATTTYLIILIQFHMSEQSGSANTVTSIATSVATSMATSPPTTTIPTITLQIFDNSTF</sequence>
<feature type="transmembrane region" description="Helical" evidence="8">
    <location>
        <begin position="95"/>
        <end position="118"/>
    </location>
</feature>
<dbReference type="Pfam" id="PF08395">
    <property type="entry name" value="7tm_7"/>
    <property type="match status" value="1"/>
</dbReference>
<proteinExistence type="predicted"/>
<keyword evidence="2" id="KW-1003">Cell membrane</keyword>
<name>T1GVD0_MEGSC</name>
<dbReference type="GO" id="GO:0030425">
    <property type="term" value="C:dendrite"/>
    <property type="evidence" value="ECO:0007669"/>
    <property type="project" value="TreeGrafter"/>
</dbReference>
<dbReference type="GO" id="GO:0030424">
    <property type="term" value="C:axon"/>
    <property type="evidence" value="ECO:0007669"/>
    <property type="project" value="TreeGrafter"/>
</dbReference>
<dbReference type="OMA" id="IMHESIR"/>